<evidence type="ECO:0000259" key="2">
    <source>
        <dbReference type="PROSITE" id="PS50943"/>
    </source>
</evidence>
<proteinExistence type="predicted"/>
<dbReference type="EMBL" id="VSSQ01000108">
    <property type="protein sequence ID" value="MPL77652.1"/>
    <property type="molecule type" value="Genomic_DNA"/>
</dbReference>
<evidence type="ECO:0000256" key="1">
    <source>
        <dbReference type="SAM" id="Coils"/>
    </source>
</evidence>
<feature type="coiled-coil region" evidence="1">
    <location>
        <begin position="90"/>
        <end position="117"/>
    </location>
</feature>
<dbReference type="Gene3D" id="1.10.260.40">
    <property type="entry name" value="lambda repressor-like DNA-binding domains"/>
    <property type="match status" value="1"/>
</dbReference>
<dbReference type="PROSITE" id="PS50943">
    <property type="entry name" value="HTH_CROC1"/>
    <property type="match status" value="1"/>
</dbReference>
<gene>
    <name evidence="3" type="ORF">SDC9_23509</name>
</gene>
<dbReference type="SUPFAM" id="SSF47413">
    <property type="entry name" value="lambda repressor-like DNA-binding domains"/>
    <property type="match status" value="1"/>
</dbReference>
<dbReference type="SMART" id="SM00530">
    <property type="entry name" value="HTH_XRE"/>
    <property type="match status" value="1"/>
</dbReference>
<dbReference type="CDD" id="cd00093">
    <property type="entry name" value="HTH_XRE"/>
    <property type="match status" value="1"/>
</dbReference>
<dbReference type="Pfam" id="PF01381">
    <property type="entry name" value="HTH_3"/>
    <property type="match status" value="1"/>
</dbReference>
<dbReference type="AlphaFoldDB" id="A0A644UFP4"/>
<reference evidence="3" key="1">
    <citation type="submission" date="2019-08" db="EMBL/GenBank/DDBJ databases">
        <authorList>
            <person name="Kucharzyk K."/>
            <person name="Murdoch R.W."/>
            <person name="Higgins S."/>
            <person name="Loffler F."/>
        </authorList>
    </citation>
    <scope>NUCLEOTIDE SEQUENCE</scope>
</reference>
<comment type="caution">
    <text evidence="3">The sequence shown here is derived from an EMBL/GenBank/DDBJ whole genome shotgun (WGS) entry which is preliminary data.</text>
</comment>
<sequence length="123" mass="13954">MEMTVNQRIGFFLKEKNIPQTEIATKLSVTKQTVSNWINGTVQIPLKHLISLISEYDYLNVRWLLTGEGTLETGQAPADTPEEKKKEGAIELLKEQLATKEKTIATLNKEIGRLEEQLSSRKK</sequence>
<dbReference type="InterPro" id="IPR010982">
    <property type="entry name" value="Lambda_DNA-bd_dom_sf"/>
</dbReference>
<organism evidence="3">
    <name type="scientific">bioreactor metagenome</name>
    <dbReference type="NCBI Taxonomy" id="1076179"/>
    <lineage>
        <taxon>unclassified sequences</taxon>
        <taxon>metagenomes</taxon>
        <taxon>ecological metagenomes</taxon>
    </lineage>
</organism>
<feature type="domain" description="HTH cro/C1-type" evidence="2">
    <location>
        <begin position="14"/>
        <end position="64"/>
    </location>
</feature>
<protein>
    <recommendedName>
        <fullName evidence="2">HTH cro/C1-type domain-containing protein</fullName>
    </recommendedName>
</protein>
<name>A0A644UFP4_9ZZZZ</name>
<dbReference type="InterPro" id="IPR001387">
    <property type="entry name" value="Cro/C1-type_HTH"/>
</dbReference>
<accession>A0A644UFP4</accession>
<dbReference type="GO" id="GO:0003677">
    <property type="term" value="F:DNA binding"/>
    <property type="evidence" value="ECO:0007669"/>
    <property type="project" value="InterPro"/>
</dbReference>
<keyword evidence="1" id="KW-0175">Coiled coil</keyword>
<evidence type="ECO:0000313" key="3">
    <source>
        <dbReference type="EMBL" id="MPL77652.1"/>
    </source>
</evidence>